<dbReference type="Proteomes" id="UP000094526">
    <property type="component" value="Unassembled WGS sequence"/>
</dbReference>
<comment type="caution">
    <text evidence="2">The sequence shown here is derived from an EMBL/GenBank/DDBJ whole genome shotgun (WGS) entry which is preliminary data.</text>
</comment>
<dbReference type="OrthoDB" id="4144895at2759"/>
<name>A0A1C1CBB0_9EURO</name>
<evidence type="ECO:0000256" key="1">
    <source>
        <dbReference type="SAM" id="MobiDB-lite"/>
    </source>
</evidence>
<feature type="compositionally biased region" description="Basic and acidic residues" evidence="1">
    <location>
        <begin position="510"/>
        <end position="524"/>
    </location>
</feature>
<feature type="compositionally biased region" description="Basic residues" evidence="1">
    <location>
        <begin position="29"/>
        <end position="47"/>
    </location>
</feature>
<reference evidence="3" key="1">
    <citation type="submission" date="2015-07" db="EMBL/GenBank/DDBJ databases">
        <authorList>
            <person name="Teixeira M.M."/>
            <person name="Souza R.C."/>
            <person name="Almeida L.G."/>
            <person name="Vicente V.A."/>
            <person name="de Hoog S."/>
            <person name="Bocca A.L."/>
            <person name="de Almeida S.R."/>
            <person name="Vasconcelos A.T."/>
            <person name="Felipe M.S."/>
        </authorList>
    </citation>
    <scope>NUCLEOTIDE SEQUENCE [LARGE SCALE GENOMIC DNA]</scope>
    <source>
        <strain evidence="3">KSF</strain>
    </source>
</reference>
<proteinExistence type="predicted"/>
<protein>
    <submittedName>
        <fullName evidence="2">Uncharacterized protein</fullName>
    </submittedName>
</protein>
<sequence length="577" mass="65712">MAATSGHHESTYAQKFMFVDLSTTGTSPHHSKVLSHVRQNYHKRRRKENIDRLRDISAVSSKPFPDKIPLPRRGPQTTPLSECPTDDASSSGSVEGSGANGYRLAVSPGSCRHPVQPLLAHAGNSDPFCAYAIKIDPQINEVIAFYRDYALPAQYHVPSRDWVSSASARLDWSICVSTLQHPDPASAFVARAATIAAVLRPKLRALAMRYRLRSIQQLRVKLLNNDRHGWSDLFLLQIIMLHKAEIVDKNLQAAATHAKVLQHLFQERQRMYGTIDYTLLQYALWSESQLCTIFMSPFTFDVEPDGWVVKAMQPFWTSALKELNSLPPWRALRAEAEEGLDKSVEGMDLRAFFVSRRTTLQTWLYFGLRGMPVSPLIMLWLSTTASVHQGRMIKHYLHAVCQASEETCCHGEKSKRATSDVQCWYVQQYLILAEFIWTHHTSYKVEICGVDLFDVVPTLLRKLRAALEHDLDSSKYQNARVWALFVGAHTEWSIPKAKQPGSQAALSDEQNTRDENQKPEDYSKNDSRWFHCRLAIQIRQMGLTKWTEVRNIFQGFNHADVIPPLGEKLINKVLDRY</sequence>
<gene>
    <name evidence="2" type="ORF">CLCR_01504</name>
</gene>
<accession>A0A1C1CBB0</accession>
<organism evidence="2 3">
    <name type="scientific">Cladophialophora carrionii</name>
    <dbReference type="NCBI Taxonomy" id="86049"/>
    <lineage>
        <taxon>Eukaryota</taxon>
        <taxon>Fungi</taxon>
        <taxon>Dikarya</taxon>
        <taxon>Ascomycota</taxon>
        <taxon>Pezizomycotina</taxon>
        <taxon>Eurotiomycetes</taxon>
        <taxon>Chaetothyriomycetidae</taxon>
        <taxon>Chaetothyriales</taxon>
        <taxon>Herpotrichiellaceae</taxon>
        <taxon>Cladophialophora</taxon>
    </lineage>
</organism>
<dbReference type="EMBL" id="LGRB01000019">
    <property type="protein sequence ID" value="OCT45758.1"/>
    <property type="molecule type" value="Genomic_DNA"/>
</dbReference>
<evidence type="ECO:0000313" key="3">
    <source>
        <dbReference type="Proteomes" id="UP000094526"/>
    </source>
</evidence>
<feature type="region of interest" description="Disordered" evidence="1">
    <location>
        <begin position="496"/>
        <end position="524"/>
    </location>
</feature>
<dbReference type="PANTHER" id="PTHR37540:SF10">
    <property type="entry name" value="SIGMA-70 REGION 2 FAMILY PROTEIN"/>
    <property type="match status" value="1"/>
</dbReference>
<evidence type="ECO:0000313" key="2">
    <source>
        <dbReference type="EMBL" id="OCT45758.1"/>
    </source>
</evidence>
<feature type="compositionally biased region" description="Polar residues" evidence="1">
    <location>
        <begin position="500"/>
        <end position="509"/>
    </location>
</feature>
<dbReference type="PANTHER" id="PTHR37540">
    <property type="entry name" value="TRANSCRIPTION FACTOR (ACR-2), PUTATIVE-RELATED-RELATED"/>
    <property type="match status" value="1"/>
</dbReference>
<feature type="region of interest" description="Disordered" evidence="1">
    <location>
        <begin position="24"/>
        <end position="99"/>
    </location>
</feature>
<dbReference type="VEuPathDB" id="FungiDB:G647_03650"/>
<keyword evidence="3" id="KW-1185">Reference proteome</keyword>
<dbReference type="AlphaFoldDB" id="A0A1C1CBB0"/>
<dbReference type="VEuPathDB" id="FungiDB:CLCR_01504"/>